<dbReference type="EMBL" id="FP885845">
    <property type="protein sequence ID" value="CBJ17492.1"/>
    <property type="molecule type" value="Genomic_DNA"/>
</dbReference>
<accession>E6ZE68</accession>
<evidence type="ECO:0000313" key="1">
    <source>
        <dbReference type="EMBL" id="CBJ14083.1"/>
    </source>
</evidence>
<dbReference type="EMBL" id="FP885871">
    <property type="protein sequence ID" value="CBJ20661.1"/>
    <property type="molecule type" value="Genomic_DNA"/>
</dbReference>
<evidence type="ECO:0000313" key="2">
    <source>
        <dbReference type="EMBL" id="CBJ20661.1"/>
    </source>
</evidence>
<gene>
    <name evidence="1" type="primary">orf121</name>
</gene>
<proteinExistence type="predicted"/>
<dbReference type="RefSeq" id="YP_004222252.1">
    <property type="nucleotide sequence ID" value="NC_015099.1"/>
</dbReference>
<reference evidence="1" key="2">
    <citation type="journal article" date="2011" name="Genome Biol. Evol.">
        <title>Structural and content diversity of mitochondrial genome in beet: a comparative genomic analysis.</title>
        <authorList>
            <person name="Darracq A."/>
            <person name="Varre J.S."/>
            <person name="Marechal-Drouard L."/>
            <person name="Courseaux A."/>
            <person name="Saumitou-Laprade P."/>
            <person name="Oztas S."/>
            <person name="Vacherie B."/>
            <person name="Barbe V.and.Touzet.P."/>
        </authorList>
    </citation>
    <scope>NUCLEOTIDE SEQUENCE</scope>
</reference>
<protein>
    <submittedName>
        <fullName evidence="2">Uncharacterized protein orf121</fullName>
    </submittedName>
</protein>
<dbReference type="AlphaFoldDB" id="E6ZE68"/>
<dbReference type="EMBL" id="FP885834">
    <property type="protein sequence ID" value="CBJ14083.1"/>
    <property type="molecule type" value="Genomic_DNA"/>
</dbReference>
<organism evidence="1">
    <name type="scientific">Beta vulgaris subsp. maritima</name>
    <name type="common">Sea beet</name>
    <name type="synonym">Beta maritima</name>
    <dbReference type="NCBI Taxonomy" id="350892"/>
    <lineage>
        <taxon>Eukaryota</taxon>
        <taxon>Viridiplantae</taxon>
        <taxon>Streptophyta</taxon>
        <taxon>Embryophyta</taxon>
        <taxon>Tracheophyta</taxon>
        <taxon>Spermatophyta</taxon>
        <taxon>Magnoliopsida</taxon>
        <taxon>eudicotyledons</taxon>
        <taxon>Gunneridae</taxon>
        <taxon>Pentapetalae</taxon>
        <taxon>Caryophyllales</taxon>
        <taxon>Chenopodiaceae</taxon>
        <taxon>Betoideae</taxon>
        <taxon>Beta</taxon>
    </lineage>
</organism>
<reference evidence="1" key="1">
    <citation type="submission" date="2010-11" db="EMBL/GenBank/DDBJ databases">
        <authorList>
            <person name="Genoscope - CEA"/>
        </authorList>
    </citation>
    <scope>NUCLEOTIDE SEQUENCE</scope>
</reference>
<geneLocation type="mitochondrion" evidence="1"/>
<keyword evidence="1" id="KW-0496">Mitochondrion</keyword>
<name>E6ZE68_BETVM</name>
<dbReference type="GeneID" id="10220656"/>
<sequence length="121" mass="13764">MSEKIRAPPYSSYWEGKLTSSPPPYLCDAEGRKFQTGYGLIKVCAHGSTLTKEPMTSPLHFSGLLLSDVLWINPLLKRCNFDNLQKDKPMATYLRRLSVMLWQPSCVEQGHSRSCSSRSYF</sequence>
<dbReference type="EMBL" id="FQ014226">
    <property type="protein sequence ID" value="CBL52066.1"/>
    <property type="molecule type" value="Genomic_DNA"/>
</dbReference>